<name>A0A081AZ34_PHYNI</name>
<reference evidence="1 2" key="1">
    <citation type="submission" date="2013-11" db="EMBL/GenBank/DDBJ databases">
        <title>The Genome Sequence of Phytophthora parasitica P1976.</title>
        <authorList>
            <consortium name="The Broad Institute Genomics Platform"/>
            <person name="Russ C."/>
            <person name="Tyler B."/>
            <person name="Panabieres F."/>
            <person name="Shan W."/>
            <person name="Tripathy S."/>
            <person name="Grunwald N."/>
            <person name="Machado M."/>
            <person name="Johnson C.S."/>
            <person name="Walker B."/>
            <person name="Young S."/>
            <person name="Zeng Q."/>
            <person name="Gargeya S."/>
            <person name="Fitzgerald M."/>
            <person name="Haas B."/>
            <person name="Abouelleil A."/>
            <person name="Allen A.W."/>
            <person name="Alvarado L."/>
            <person name="Arachchi H.M."/>
            <person name="Berlin A.M."/>
            <person name="Chapman S.B."/>
            <person name="Gainer-Dewar J."/>
            <person name="Goldberg J."/>
            <person name="Griggs A."/>
            <person name="Gujja S."/>
            <person name="Hansen M."/>
            <person name="Howarth C."/>
            <person name="Imamovic A."/>
            <person name="Ireland A."/>
            <person name="Larimer J."/>
            <person name="McCowan C."/>
            <person name="Murphy C."/>
            <person name="Pearson M."/>
            <person name="Poon T.W."/>
            <person name="Priest M."/>
            <person name="Roberts A."/>
            <person name="Saif S."/>
            <person name="Shea T."/>
            <person name="Sisk P."/>
            <person name="Sykes S."/>
            <person name="Wortman J."/>
            <person name="Nusbaum C."/>
            <person name="Birren B."/>
        </authorList>
    </citation>
    <scope>NUCLEOTIDE SEQUENCE [LARGE SCALE GENOMIC DNA]</scope>
    <source>
        <strain evidence="1 2">P1976</strain>
    </source>
</reference>
<organism evidence="1 2">
    <name type="scientific">Phytophthora nicotianae P1976</name>
    <dbReference type="NCBI Taxonomy" id="1317066"/>
    <lineage>
        <taxon>Eukaryota</taxon>
        <taxon>Sar</taxon>
        <taxon>Stramenopiles</taxon>
        <taxon>Oomycota</taxon>
        <taxon>Peronosporomycetes</taxon>
        <taxon>Peronosporales</taxon>
        <taxon>Peronosporaceae</taxon>
        <taxon>Phytophthora</taxon>
    </lineage>
</organism>
<evidence type="ECO:0000313" key="1">
    <source>
        <dbReference type="EMBL" id="ETO84145.1"/>
    </source>
</evidence>
<dbReference type="EMBL" id="ANJA01000357">
    <property type="protein sequence ID" value="ETO84145.1"/>
    <property type="molecule type" value="Genomic_DNA"/>
</dbReference>
<gene>
    <name evidence="1" type="ORF">F444_01933</name>
</gene>
<dbReference type="Proteomes" id="UP000028582">
    <property type="component" value="Unassembled WGS sequence"/>
</dbReference>
<proteinExistence type="predicted"/>
<evidence type="ECO:0000313" key="2">
    <source>
        <dbReference type="Proteomes" id="UP000028582"/>
    </source>
</evidence>
<comment type="caution">
    <text evidence="1">The sequence shown here is derived from an EMBL/GenBank/DDBJ whole genome shotgun (WGS) entry which is preliminary data.</text>
</comment>
<protein>
    <submittedName>
        <fullName evidence="1">Uncharacterized protein</fullName>
    </submittedName>
</protein>
<sequence>MGIGCPMKIIARAVDANTPVGPWQIVHTRNGSRLHNILLQRTLEFIQVTGNVLLVL</sequence>
<dbReference type="AlphaFoldDB" id="A0A081AZ34"/>
<accession>A0A081AZ34</accession>